<dbReference type="STRING" id="709015.GCA_000472485_02095"/>
<dbReference type="Proteomes" id="UP000266292">
    <property type="component" value="Chromosome"/>
</dbReference>
<gene>
    <name evidence="1" type="ORF">CA264_10385</name>
</gene>
<name>A0A1X9YSH9_9BACT</name>
<dbReference type="RefSeq" id="WP_025606938.1">
    <property type="nucleotide sequence ID" value="NZ_CP021235.1"/>
</dbReference>
<dbReference type="AlphaFoldDB" id="A0A1X9YSH9"/>
<protein>
    <submittedName>
        <fullName evidence="1">Uncharacterized protein</fullName>
    </submittedName>
</protein>
<evidence type="ECO:0000313" key="2">
    <source>
        <dbReference type="Proteomes" id="UP000266292"/>
    </source>
</evidence>
<accession>A0A1X9YSH9</accession>
<reference evidence="2" key="1">
    <citation type="submission" date="2017-05" db="EMBL/GenBank/DDBJ databases">
        <authorList>
            <person name="Ray J."/>
            <person name="Price M."/>
            <person name="Deutschbauer A."/>
        </authorList>
    </citation>
    <scope>NUCLEOTIDE SEQUENCE [LARGE SCALE GENOMIC DNA]</scope>
    <source>
        <strain evidence="2">DSM 19842</strain>
    </source>
</reference>
<keyword evidence="2" id="KW-1185">Reference proteome</keyword>
<sequence length="100" mass="11572">MKEQQELEDDVYKYVTDTATYHIRFNKEPKMMHKCGILCAKDKLVEEVLNALDQVKEPETYDILDMKACVYDIADFGGTIYFLSSYTVEVELVSMNSAEQ</sequence>
<proteinExistence type="predicted"/>
<organism evidence="1 2">
    <name type="scientific">Pontibacter actiniarum</name>
    <dbReference type="NCBI Taxonomy" id="323450"/>
    <lineage>
        <taxon>Bacteria</taxon>
        <taxon>Pseudomonadati</taxon>
        <taxon>Bacteroidota</taxon>
        <taxon>Cytophagia</taxon>
        <taxon>Cytophagales</taxon>
        <taxon>Hymenobacteraceae</taxon>
        <taxon>Pontibacter</taxon>
    </lineage>
</organism>
<dbReference type="EMBL" id="CP021235">
    <property type="protein sequence ID" value="ARS35817.1"/>
    <property type="molecule type" value="Genomic_DNA"/>
</dbReference>
<evidence type="ECO:0000313" key="1">
    <source>
        <dbReference type="EMBL" id="ARS35817.1"/>
    </source>
</evidence>
<dbReference type="KEGG" id="pact:CA264_10385"/>